<feature type="domain" description="Glycosyltransferase subfamily 4-like N-terminal" evidence="2">
    <location>
        <begin position="14"/>
        <end position="182"/>
    </location>
</feature>
<dbReference type="PANTHER" id="PTHR45947">
    <property type="entry name" value="SULFOQUINOVOSYL TRANSFERASE SQD2"/>
    <property type="match status" value="1"/>
</dbReference>
<dbReference type="SUPFAM" id="SSF53756">
    <property type="entry name" value="UDP-Glycosyltransferase/glycogen phosphorylase"/>
    <property type="match status" value="1"/>
</dbReference>
<evidence type="ECO:0000259" key="2">
    <source>
        <dbReference type="Pfam" id="PF13439"/>
    </source>
</evidence>
<gene>
    <name evidence="3" type="ORF">QEO92_14220</name>
</gene>
<dbReference type="Proteomes" id="UP001227095">
    <property type="component" value="Chromosome"/>
</dbReference>
<keyword evidence="4" id="KW-1185">Reference proteome</keyword>
<proteinExistence type="predicted"/>
<dbReference type="PANTHER" id="PTHR45947:SF3">
    <property type="entry name" value="SULFOQUINOVOSYL TRANSFERASE SQD2"/>
    <property type="match status" value="1"/>
</dbReference>
<name>A0ABY8LV73_9HYPH</name>
<dbReference type="InterPro" id="IPR028098">
    <property type="entry name" value="Glyco_trans_4-like_N"/>
</dbReference>
<dbReference type="RefSeq" id="WP_227703488.1">
    <property type="nucleotide sequence ID" value="NZ_CP123000.1"/>
</dbReference>
<protein>
    <submittedName>
        <fullName evidence="3">Glycosyltransferase</fullName>
        <ecNumber evidence="3">2.4.-.-</ecNumber>
    </submittedName>
</protein>
<reference evidence="3 4" key="1">
    <citation type="submission" date="2023-04" db="EMBL/GenBank/DDBJ databases">
        <title>Neorhizobium petrolearium OS53, complete genome.</title>
        <authorList>
            <person name="Yu T."/>
        </authorList>
    </citation>
    <scope>NUCLEOTIDE SEQUENCE [LARGE SCALE GENOMIC DNA]</scope>
    <source>
        <strain evidence="3 4">OS53</strain>
    </source>
</reference>
<dbReference type="Gene3D" id="3.40.50.2000">
    <property type="entry name" value="Glycogen Phosphorylase B"/>
    <property type="match status" value="2"/>
</dbReference>
<organism evidence="3 4">
    <name type="scientific">Neorhizobium petrolearium</name>
    <dbReference type="NCBI Taxonomy" id="515361"/>
    <lineage>
        <taxon>Bacteria</taxon>
        <taxon>Pseudomonadati</taxon>
        <taxon>Pseudomonadota</taxon>
        <taxon>Alphaproteobacteria</taxon>
        <taxon>Hyphomicrobiales</taxon>
        <taxon>Rhizobiaceae</taxon>
        <taxon>Rhizobium/Agrobacterium group</taxon>
        <taxon>Neorhizobium</taxon>
    </lineage>
</organism>
<keyword evidence="3" id="KW-0808">Transferase</keyword>
<dbReference type="InterPro" id="IPR050194">
    <property type="entry name" value="Glycosyltransferase_grp1"/>
</dbReference>
<dbReference type="InterPro" id="IPR001296">
    <property type="entry name" value="Glyco_trans_1"/>
</dbReference>
<sequence length="432" mass="47335">MNIVMFTNTFTPHVSGVANSVASLSAGLREMGHRVLVIAPEFPDMPAREEDVVRVPAIERFNKTDFSLPLPLIGPLQEVLDEFRPDIVHSHHPFLLGDAALRVAAERQLPVIYTYHTRYELYGHYIATDVPPLGKLVLSLMLGYCDLCDAVIAPSESMAAFLVKNGVETPVHVIPSGIDPDRFGNGDFSRGRAAAGIPEKAFCAGHVGRLAPEKNLTYLSQAVKRFLISEPDAHFLVVGNGEMKDSLAAQFSSSGLSDRVHFAGVLRGQDLADAYAAMDVFAFSSLSETQGMVLAEAMTAGVPVVALDAPGAREMIRDRQNGRLLPTNASTSEFEHALHWLFSRRAGDRRALANKARRTALAFDRKVTIGKTLSLYRGAVLSRSLVNRMDDRAWQAASRRIATDWEILRNFGQAVKDALVERDDDKQTTPVS</sequence>
<evidence type="ECO:0000313" key="3">
    <source>
        <dbReference type="EMBL" id="WGI66223.1"/>
    </source>
</evidence>
<dbReference type="EMBL" id="CP123000">
    <property type="protein sequence ID" value="WGI66223.1"/>
    <property type="molecule type" value="Genomic_DNA"/>
</dbReference>
<accession>A0ABY8LV73</accession>
<evidence type="ECO:0000313" key="4">
    <source>
        <dbReference type="Proteomes" id="UP001227095"/>
    </source>
</evidence>
<dbReference type="EC" id="2.4.-.-" evidence="3"/>
<feature type="domain" description="Glycosyl transferase family 1" evidence="1">
    <location>
        <begin position="192"/>
        <end position="358"/>
    </location>
</feature>
<dbReference type="GO" id="GO:0016757">
    <property type="term" value="F:glycosyltransferase activity"/>
    <property type="evidence" value="ECO:0007669"/>
    <property type="project" value="UniProtKB-KW"/>
</dbReference>
<keyword evidence="3" id="KW-0328">Glycosyltransferase</keyword>
<dbReference type="Pfam" id="PF00534">
    <property type="entry name" value="Glycos_transf_1"/>
    <property type="match status" value="1"/>
</dbReference>
<dbReference type="Pfam" id="PF13439">
    <property type="entry name" value="Glyco_transf_4"/>
    <property type="match status" value="1"/>
</dbReference>
<evidence type="ECO:0000259" key="1">
    <source>
        <dbReference type="Pfam" id="PF00534"/>
    </source>
</evidence>